<feature type="compositionally biased region" description="Basic and acidic residues" evidence="1">
    <location>
        <begin position="332"/>
        <end position="354"/>
    </location>
</feature>
<evidence type="ECO:0000313" key="2">
    <source>
        <dbReference type="EMBL" id="SAM61390.1"/>
    </source>
</evidence>
<accession>A0A1K0GZ66</accession>
<proteinExistence type="predicted"/>
<dbReference type="EMBL" id="LT558117">
    <property type="protein sequence ID" value="SAM61390.1"/>
    <property type="molecule type" value="Genomic_DNA"/>
</dbReference>
<feature type="compositionally biased region" description="Polar residues" evidence="1">
    <location>
        <begin position="79"/>
        <end position="91"/>
    </location>
</feature>
<evidence type="ECO:0000313" key="3">
    <source>
        <dbReference type="Proteomes" id="UP000179920"/>
    </source>
</evidence>
<reference evidence="3" key="1">
    <citation type="submission" date="2016-04" db="EMBL/GenBank/DDBJ databases">
        <authorList>
            <person name="Guldener U."/>
            <person name="Guldener U."/>
        </authorList>
    </citation>
    <scope>NUCLEOTIDE SEQUENCE [LARGE SCALE GENOMIC DNA]</scope>
    <source>
        <strain evidence="3">UB2112</strain>
    </source>
</reference>
<sequence length="384" mass="41277">MNGLLLPTGSKQPLRGDTSNLSISPPAQLKVESSTFSPNHVKVENLFPPSPRVPTTTGFAGIVDSSRSSVKSPQSRTSFPTTSSVPSGIRNSSVSNGAASLAFIPRTSRNSAAVQKPIHLCSEFELEQRLDRNERILSTLEATPTPTKDRLRAVTEILRDAIRSLRAMREVNDGITTVQLSDPSKQAELESALLGLSVHEPSNLGTSPPLEAFGWSRDTVAVKKKLAQSSGAYQPGRKVQAMGFEQSIAIQNAAILAERERERRMEESRLKSAAAPRDKASLGVPSGAAHKLGRKSISSCSGSMRKFSSPHSVSPPKALRADGPLARNLDSGPEHDAALEGGDRNRDNAALHDMPDDEEDEDPHPGPCHEDEGFSFGRLDDEDP</sequence>
<dbReference type="Proteomes" id="UP000179920">
    <property type="component" value="Chromosome I"/>
</dbReference>
<gene>
    <name evidence="2" type="ORF">UBRO_00839</name>
</gene>
<feature type="region of interest" description="Disordered" evidence="1">
    <location>
        <begin position="58"/>
        <end position="91"/>
    </location>
</feature>
<feature type="compositionally biased region" description="Basic and acidic residues" evidence="1">
    <location>
        <begin position="363"/>
        <end position="372"/>
    </location>
</feature>
<name>A0A1K0GZ66_9BASI</name>
<feature type="compositionally biased region" description="Low complexity" evidence="1">
    <location>
        <begin position="65"/>
        <end position="78"/>
    </location>
</feature>
<feature type="compositionally biased region" description="Basic and acidic residues" evidence="1">
    <location>
        <begin position="266"/>
        <end position="280"/>
    </location>
</feature>
<protein>
    <submittedName>
        <fullName evidence="2">Uncharacterized protein</fullName>
    </submittedName>
</protein>
<dbReference type="OrthoDB" id="2552423at2759"/>
<dbReference type="AlphaFoldDB" id="A0A1K0GZ66"/>
<feature type="region of interest" description="Disordered" evidence="1">
    <location>
        <begin position="1"/>
        <end position="27"/>
    </location>
</feature>
<feature type="region of interest" description="Disordered" evidence="1">
    <location>
        <begin position="266"/>
        <end position="384"/>
    </location>
</feature>
<evidence type="ECO:0000256" key="1">
    <source>
        <dbReference type="SAM" id="MobiDB-lite"/>
    </source>
</evidence>
<organism evidence="2 3">
    <name type="scientific">Ustilago bromivora</name>
    <dbReference type="NCBI Taxonomy" id="307758"/>
    <lineage>
        <taxon>Eukaryota</taxon>
        <taxon>Fungi</taxon>
        <taxon>Dikarya</taxon>
        <taxon>Basidiomycota</taxon>
        <taxon>Ustilaginomycotina</taxon>
        <taxon>Ustilaginomycetes</taxon>
        <taxon>Ustilaginales</taxon>
        <taxon>Ustilaginaceae</taxon>
        <taxon>Ustilago</taxon>
    </lineage>
</organism>
<feature type="compositionally biased region" description="Polar residues" evidence="1">
    <location>
        <begin position="17"/>
        <end position="27"/>
    </location>
</feature>